<keyword evidence="5" id="KW-0732">Signal</keyword>
<dbReference type="PANTHER" id="PTHR46228">
    <property type="entry name" value="KELCH DOMAIN-CONTAINING PROTEIN"/>
    <property type="match status" value="1"/>
</dbReference>
<accession>W9XDE8</accession>
<dbReference type="AlphaFoldDB" id="W9XDE8"/>
<feature type="signal peptide" evidence="5">
    <location>
        <begin position="1"/>
        <end position="16"/>
    </location>
</feature>
<dbReference type="STRING" id="1182542.W9XDE8"/>
<reference evidence="6 7" key="1">
    <citation type="submission" date="2013-03" db="EMBL/GenBank/DDBJ databases">
        <title>The Genome Sequence of Capronia epimyces CBS 606.96.</title>
        <authorList>
            <consortium name="The Broad Institute Genomics Platform"/>
            <person name="Cuomo C."/>
            <person name="de Hoog S."/>
            <person name="Gorbushina A."/>
            <person name="Walker B."/>
            <person name="Young S.K."/>
            <person name="Zeng Q."/>
            <person name="Gargeya S."/>
            <person name="Fitzgerald M."/>
            <person name="Haas B."/>
            <person name="Abouelleil A."/>
            <person name="Allen A.W."/>
            <person name="Alvarado L."/>
            <person name="Arachchi H.M."/>
            <person name="Berlin A.M."/>
            <person name="Chapman S.B."/>
            <person name="Gainer-Dewar J."/>
            <person name="Goldberg J."/>
            <person name="Griggs A."/>
            <person name="Gujja S."/>
            <person name="Hansen M."/>
            <person name="Howarth C."/>
            <person name="Imamovic A."/>
            <person name="Ireland A."/>
            <person name="Larimer J."/>
            <person name="McCowan C."/>
            <person name="Murphy C."/>
            <person name="Pearson M."/>
            <person name="Poon T.W."/>
            <person name="Priest M."/>
            <person name="Roberts A."/>
            <person name="Saif S."/>
            <person name="Shea T."/>
            <person name="Sisk P."/>
            <person name="Sykes S."/>
            <person name="Wortman J."/>
            <person name="Nusbaum C."/>
            <person name="Birren B."/>
        </authorList>
    </citation>
    <scope>NUCLEOTIDE SEQUENCE [LARGE SCALE GENOMIC DNA]</scope>
    <source>
        <strain evidence="6 7">CBS 606.96</strain>
    </source>
</reference>
<dbReference type="OrthoDB" id="540004at2759"/>
<name>W9XDE8_9EURO</name>
<sequence length="916" mass="99652">MLRLIAVGSFMSLVAAANVWRLSSWRQPRAAIVRDTLYIDGGDMYNATWDGSAWVPGVTPQGAPQDQGLMYTLFFNKSFHIDTDFWDLFEPLSTGGASNNPLFRNGFMFADDYEFYTYGGISVTSGGIDADLINDQIFKPDGNEPTTIVDWHPRFDTHYNFSSESDARRYVTHGAGANIPSEYLGYYFSGMQTVSGEYIGEFDSSDLSTAANVTLNQMLEVNMDAVGNAEWTSLQLPSWVSGRGSGQLPWVPFGPKGLLVAIGGVLNPIDVYDGSDYPDGESDLKTESDEISPSFMQDLKIFNVDNGSWYNQTTTGKGPPQLAEFCAVVAHEHGTRSAQIYIYGGIVGTDVTAKPINKVFILSVPSFHWTEVTPLGTTSGRRGHICVMPYPDQMFVIGGTNFEHLLPEGQWIQILNVSSLGWQDSYDPSKWSKYAIPDKIKVQGDQDQKAANMDPNLAALFDTVYPEDKLPPQYSYTNHSGSKNKWLAPVLGSVLGTTVLVIAAVAIFYYCRRRRNVDKKTTGSSSSGQSETLRGSGGINEWRQQVKSVASETMEIDGSDRNTLRGSQNMYGDPQEVVEISGRPKLFAARSPRSLGVAGSPHTPLSGSVEVSGDPAARQELQDTSQHQAPLNQAALATERPDYHFRRHPLYPHNVDETMSMSQSGITTGQAVSSVGADGQVSLPKSDSVGDNLGYVLYGEVPVPATNTDRVSRIGTATGIASSEQVHHQGSTGQENVLPSEALPSPINDRPSGPRHDSNASSDLQLTPLDSEESSVNPIPGMVGISLHSPTDQSSALPRPSTPTNQMRPTHQRNSSSMSSGMLIGTPPNSLPSPDPEENKRRSIMIDRLPEGPTQTSSGVPGVPPTRVQIPRRKEVGTAVRSAYEENRMRFSDPERRDPALRDGQYSAKGSGQPET</sequence>
<feature type="chain" id="PRO_5004934152" description="Kelch repeat-containing protein" evidence="5">
    <location>
        <begin position="17"/>
        <end position="916"/>
    </location>
</feature>
<comment type="caution">
    <text evidence="6">The sequence shown here is derived from an EMBL/GenBank/DDBJ whole genome shotgun (WGS) entry which is preliminary data.</text>
</comment>
<dbReference type="SUPFAM" id="SSF50965">
    <property type="entry name" value="Galactose oxidase, central domain"/>
    <property type="match status" value="1"/>
</dbReference>
<keyword evidence="7" id="KW-1185">Reference proteome</keyword>
<dbReference type="Proteomes" id="UP000019478">
    <property type="component" value="Unassembled WGS sequence"/>
</dbReference>
<dbReference type="GeneID" id="19173493"/>
<feature type="transmembrane region" description="Helical" evidence="4">
    <location>
        <begin position="486"/>
        <end position="511"/>
    </location>
</feature>
<feature type="compositionally biased region" description="Polar residues" evidence="3">
    <location>
        <begin position="722"/>
        <end position="737"/>
    </location>
</feature>
<evidence type="ECO:0008006" key="8">
    <source>
        <dbReference type="Google" id="ProtNLM"/>
    </source>
</evidence>
<organism evidence="6 7">
    <name type="scientific">Capronia epimyces CBS 606.96</name>
    <dbReference type="NCBI Taxonomy" id="1182542"/>
    <lineage>
        <taxon>Eukaryota</taxon>
        <taxon>Fungi</taxon>
        <taxon>Dikarya</taxon>
        <taxon>Ascomycota</taxon>
        <taxon>Pezizomycotina</taxon>
        <taxon>Eurotiomycetes</taxon>
        <taxon>Chaetothyriomycetidae</taxon>
        <taxon>Chaetothyriales</taxon>
        <taxon>Herpotrichiellaceae</taxon>
        <taxon>Capronia</taxon>
    </lineage>
</organism>
<dbReference type="InterPro" id="IPR015915">
    <property type="entry name" value="Kelch-typ_b-propeller"/>
</dbReference>
<proteinExistence type="predicted"/>
<gene>
    <name evidence="6" type="ORF">A1O3_09409</name>
</gene>
<evidence type="ECO:0000313" key="7">
    <source>
        <dbReference type="Proteomes" id="UP000019478"/>
    </source>
</evidence>
<keyword evidence="4" id="KW-1133">Transmembrane helix</keyword>
<keyword evidence="1" id="KW-0880">Kelch repeat</keyword>
<evidence type="ECO:0000313" key="6">
    <source>
        <dbReference type="EMBL" id="EXJ78248.1"/>
    </source>
</evidence>
<keyword evidence="4" id="KW-0472">Membrane</keyword>
<feature type="compositionally biased region" description="Low complexity" evidence="3">
    <location>
        <begin position="522"/>
        <end position="534"/>
    </location>
</feature>
<keyword evidence="2" id="KW-0677">Repeat</keyword>
<evidence type="ECO:0000256" key="4">
    <source>
        <dbReference type="SAM" id="Phobius"/>
    </source>
</evidence>
<evidence type="ECO:0000256" key="2">
    <source>
        <dbReference type="ARBA" id="ARBA00022737"/>
    </source>
</evidence>
<protein>
    <recommendedName>
        <fullName evidence="8">Kelch repeat-containing protein</fullName>
    </recommendedName>
</protein>
<feature type="compositionally biased region" description="Basic and acidic residues" evidence="3">
    <location>
        <begin position="837"/>
        <end position="850"/>
    </location>
</feature>
<dbReference type="RefSeq" id="XP_007737693.1">
    <property type="nucleotide sequence ID" value="XM_007739503.1"/>
</dbReference>
<dbReference type="HOGENOM" id="CLU_331760_0_0_1"/>
<dbReference type="InterPro" id="IPR011043">
    <property type="entry name" value="Gal_Oxase/kelch_b-propeller"/>
</dbReference>
<evidence type="ECO:0000256" key="5">
    <source>
        <dbReference type="SAM" id="SignalP"/>
    </source>
</evidence>
<evidence type="ECO:0000256" key="1">
    <source>
        <dbReference type="ARBA" id="ARBA00022441"/>
    </source>
</evidence>
<feature type="compositionally biased region" description="Polar residues" evidence="3">
    <location>
        <begin position="542"/>
        <end position="551"/>
    </location>
</feature>
<feature type="compositionally biased region" description="Basic and acidic residues" evidence="3">
    <location>
        <begin position="883"/>
        <end position="901"/>
    </location>
</feature>
<feature type="region of interest" description="Disordered" evidence="3">
    <location>
        <begin position="722"/>
        <end position="916"/>
    </location>
</feature>
<dbReference type="eggNOG" id="ENOG502SIX7">
    <property type="taxonomic scope" value="Eukaryota"/>
</dbReference>
<dbReference type="PANTHER" id="PTHR46228:SF2">
    <property type="entry name" value="KELCH REPEAT PROTEIN (AFU_ORTHOLOGUE AFUA_4G14350)"/>
    <property type="match status" value="1"/>
</dbReference>
<dbReference type="Gene3D" id="2.120.10.80">
    <property type="entry name" value="Kelch-type beta propeller"/>
    <property type="match status" value="1"/>
</dbReference>
<evidence type="ECO:0000256" key="3">
    <source>
        <dbReference type="SAM" id="MobiDB-lite"/>
    </source>
</evidence>
<feature type="compositionally biased region" description="Polar residues" evidence="3">
    <location>
        <begin position="788"/>
        <end position="820"/>
    </location>
</feature>
<dbReference type="EMBL" id="AMGY01000009">
    <property type="protein sequence ID" value="EXJ78248.1"/>
    <property type="molecule type" value="Genomic_DNA"/>
</dbReference>
<feature type="region of interest" description="Disordered" evidence="3">
    <location>
        <begin position="519"/>
        <end position="570"/>
    </location>
</feature>
<keyword evidence="4" id="KW-0812">Transmembrane</keyword>